<reference evidence="2 3" key="1">
    <citation type="submission" date="2019-04" db="EMBL/GenBank/DDBJ databases">
        <title>Fungal friends and foes A comparative genomics study of 23 Aspergillus species from section Flavi.</title>
        <authorList>
            <consortium name="DOE Joint Genome Institute"/>
            <person name="Kjaerbolling I."/>
            <person name="Vesth T.C."/>
            <person name="Frisvad J.C."/>
            <person name="Nybo J.L."/>
            <person name="Theobald S."/>
            <person name="Kildgaard S."/>
            <person name="Petersen T.I."/>
            <person name="Kuo A."/>
            <person name="Sato A."/>
            <person name="Lyhne E.K."/>
            <person name="Kogle M.E."/>
            <person name="Wiebenga A."/>
            <person name="Kun R.S."/>
            <person name="Lubbers R.J."/>
            <person name="Makela M.R."/>
            <person name="Barry K."/>
            <person name="Chovatia M."/>
            <person name="Clum A."/>
            <person name="Daum C."/>
            <person name="Haridas S."/>
            <person name="He G."/>
            <person name="LaButti K."/>
            <person name="Lipzen A."/>
            <person name="Mondo S."/>
            <person name="Pangilinan J."/>
            <person name="Riley R."/>
            <person name="Salamov A."/>
            <person name="Simmons B.A."/>
            <person name="Magnuson J.K."/>
            <person name="Henrissat B."/>
            <person name="Mortensen U.H."/>
            <person name="Larsen T.O."/>
            <person name="De vries R.P."/>
            <person name="Grigoriev I.V."/>
            <person name="Machida M."/>
            <person name="Baker S.E."/>
            <person name="Andersen M.R."/>
        </authorList>
    </citation>
    <scope>NUCLEOTIDE SEQUENCE [LARGE SCALE GENOMIC DNA]</scope>
    <source>
        <strain evidence="2 3">CBS 117618</strain>
    </source>
</reference>
<evidence type="ECO:0000313" key="3">
    <source>
        <dbReference type="Proteomes" id="UP000326532"/>
    </source>
</evidence>
<evidence type="ECO:0008006" key="4">
    <source>
        <dbReference type="Google" id="ProtNLM"/>
    </source>
</evidence>
<dbReference type="EMBL" id="ML734960">
    <property type="protein sequence ID" value="KAB8206961.1"/>
    <property type="molecule type" value="Genomic_DNA"/>
</dbReference>
<organism evidence="2 3">
    <name type="scientific">Aspergillus parasiticus</name>
    <dbReference type="NCBI Taxonomy" id="5067"/>
    <lineage>
        <taxon>Eukaryota</taxon>
        <taxon>Fungi</taxon>
        <taxon>Dikarya</taxon>
        <taxon>Ascomycota</taxon>
        <taxon>Pezizomycotina</taxon>
        <taxon>Eurotiomycetes</taxon>
        <taxon>Eurotiomycetidae</taxon>
        <taxon>Eurotiales</taxon>
        <taxon>Aspergillaceae</taxon>
        <taxon>Aspergillus</taxon>
        <taxon>Aspergillus subgen. Circumdati</taxon>
    </lineage>
</organism>
<keyword evidence="3" id="KW-1185">Reference proteome</keyword>
<gene>
    <name evidence="2" type="ORF">BDV34DRAFT_76403</name>
</gene>
<proteinExistence type="predicted"/>
<dbReference type="AlphaFoldDB" id="A0A5N6DP79"/>
<keyword evidence="1" id="KW-0732">Signal</keyword>
<dbReference type="Proteomes" id="UP000326532">
    <property type="component" value="Unassembled WGS sequence"/>
</dbReference>
<dbReference type="VEuPathDB" id="FungiDB:BDV34DRAFT_76403"/>
<evidence type="ECO:0000256" key="1">
    <source>
        <dbReference type="SAM" id="SignalP"/>
    </source>
</evidence>
<sequence>MTSTQARCLSLFFSFNLGSWAMVGDRRQSQVVFNFFSARCVARYANETGPENYRLSPYWLVHLTTKWEDDATHVRSSYNLTG</sequence>
<evidence type="ECO:0000313" key="2">
    <source>
        <dbReference type="EMBL" id="KAB8206961.1"/>
    </source>
</evidence>
<feature type="signal peptide" evidence="1">
    <location>
        <begin position="1"/>
        <end position="21"/>
    </location>
</feature>
<feature type="chain" id="PRO_5025044686" description="Secreted protein" evidence="1">
    <location>
        <begin position="22"/>
        <end position="82"/>
    </location>
</feature>
<name>A0A5N6DP79_ASPPA</name>
<accession>A0A5N6DP79</accession>
<protein>
    <recommendedName>
        <fullName evidence="4">Secreted protein</fullName>
    </recommendedName>
</protein>